<accession>A0A897NX43</accession>
<reference evidence="2 3" key="1">
    <citation type="submission" date="2020-11" db="EMBL/GenBank/DDBJ databases">
        <title>Carbohydrate-dependent, anaerobic sulfur respiration: A novel catabolism in halophilic archaea.</title>
        <authorList>
            <person name="Sorokin D.Y."/>
            <person name="Messina E."/>
            <person name="Smedile F."/>
            <person name="La Cono V."/>
            <person name="Hallsworth J.E."/>
            <person name="Yakimov M.M."/>
        </authorList>
    </citation>
    <scope>NUCLEOTIDE SEQUENCE [LARGE SCALE GENOMIC DNA]</scope>
    <source>
        <strain evidence="2 3">HSR-Est</strain>
    </source>
</reference>
<dbReference type="RefSeq" id="WP_229122734.1">
    <property type="nucleotide sequence ID" value="NZ_CP064791.1"/>
</dbReference>
<keyword evidence="1" id="KW-0472">Membrane</keyword>
<sequence>MSTWTEPFGFTKEEGVLDFDADTEVVVLVSTLALDLVTLPLALLRVIGVSEGDSE</sequence>
<dbReference type="Proteomes" id="UP000663292">
    <property type="component" value="Chromosome"/>
</dbReference>
<gene>
    <name evidence="2" type="ORF">HSEST_1153</name>
</gene>
<evidence type="ECO:0000256" key="1">
    <source>
        <dbReference type="SAM" id="Phobius"/>
    </source>
</evidence>
<organism evidence="2 3">
    <name type="scientific">Halapricum desulfuricans</name>
    <dbReference type="NCBI Taxonomy" id="2841257"/>
    <lineage>
        <taxon>Archaea</taxon>
        <taxon>Methanobacteriati</taxon>
        <taxon>Methanobacteriota</taxon>
        <taxon>Stenosarchaea group</taxon>
        <taxon>Halobacteria</taxon>
        <taxon>Halobacteriales</taxon>
        <taxon>Haloarculaceae</taxon>
        <taxon>Halapricum</taxon>
    </lineage>
</organism>
<keyword evidence="1" id="KW-1133">Transmembrane helix</keyword>
<proteinExistence type="predicted"/>
<evidence type="ECO:0000313" key="2">
    <source>
        <dbReference type="EMBL" id="QSG14686.1"/>
    </source>
</evidence>
<dbReference type="AlphaFoldDB" id="A0A897NX43"/>
<name>A0A897NX43_9EURY</name>
<protein>
    <submittedName>
        <fullName evidence="2">Uncharacterized protein</fullName>
    </submittedName>
</protein>
<dbReference type="GeneID" id="68857789"/>
<dbReference type="EMBL" id="CP064791">
    <property type="protein sequence ID" value="QSG14686.1"/>
    <property type="molecule type" value="Genomic_DNA"/>
</dbReference>
<keyword evidence="3" id="KW-1185">Reference proteome</keyword>
<feature type="transmembrane region" description="Helical" evidence="1">
    <location>
        <begin position="25"/>
        <end position="47"/>
    </location>
</feature>
<evidence type="ECO:0000313" key="3">
    <source>
        <dbReference type="Proteomes" id="UP000663292"/>
    </source>
</evidence>
<keyword evidence="1" id="KW-0812">Transmembrane</keyword>